<sequence length="113" mass="12528">MNLLLMVLSQLDYKEDVFLAMQSVGITKASVFDAKSMDRSLESEFSLFTGFLHSRSEMEGEQLVIFAPLASADLAKELLTNLEAGGIPLKREDILSLMVLPVSYCFDQSTILC</sequence>
<reference evidence="2" key="1">
    <citation type="submission" date="2018-08" db="EMBL/GenBank/DDBJ databases">
        <authorList>
            <person name="Grouzdev D.S."/>
            <person name="Krutkina M.S."/>
        </authorList>
    </citation>
    <scope>NUCLEOTIDE SEQUENCE [LARGE SCALE GENOMIC DNA]</scope>
    <source>
        <strain evidence="2">4-11</strain>
    </source>
</reference>
<dbReference type="RefSeq" id="WP_117329535.1">
    <property type="nucleotide sequence ID" value="NZ_QUWK01000003.1"/>
</dbReference>
<comment type="caution">
    <text evidence="1">The sequence shown here is derived from an EMBL/GenBank/DDBJ whole genome shotgun (WGS) entry which is preliminary data.</text>
</comment>
<protein>
    <submittedName>
        <fullName evidence="1">Uncharacterized protein</fullName>
    </submittedName>
</protein>
<keyword evidence="2" id="KW-1185">Reference proteome</keyword>
<dbReference type="Proteomes" id="UP000264002">
    <property type="component" value="Unassembled WGS sequence"/>
</dbReference>
<dbReference type="EMBL" id="QUWK01000003">
    <property type="protein sequence ID" value="RFU95587.1"/>
    <property type="molecule type" value="Genomic_DNA"/>
</dbReference>
<dbReference type="OrthoDB" id="369998at2"/>
<gene>
    <name evidence="1" type="ORF">DYP60_03685</name>
</gene>
<reference evidence="1 2" key="2">
    <citation type="submission" date="2018-09" db="EMBL/GenBank/DDBJ databases">
        <title>Genome of Sphaerochaeta halotolerans strain 4-11.</title>
        <authorList>
            <person name="Nazina T.N."/>
            <person name="Sokolova D.S."/>
        </authorList>
    </citation>
    <scope>NUCLEOTIDE SEQUENCE [LARGE SCALE GENOMIC DNA]</scope>
    <source>
        <strain evidence="1 2">4-11</strain>
    </source>
</reference>
<evidence type="ECO:0000313" key="2">
    <source>
        <dbReference type="Proteomes" id="UP000264002"/>
    </source>
</evidence>
<name>A0A372MIG4_9SPIR</name>
<accession>A0A372MIG4</accession>
<organism evidence="1 2">
    <name type="scientific">Sphaerochaeta halotolerans</name>
    <dbReference type="NCBI Taxonomy" id="2293840"/>
    <lineage>
        <taxon>Bacteria</taxon>
        <taxon>Pseudomonadati</taxon>
        <taxon>Spirochaetota</taxon>
        <taxon>Spirochaetia</taxon>
        <taxon>Spirochaetales</taxon>
        <taxon>Sphaerochaetaceae</taxon>
        <taxon>Sphaerochaeta</taxon>
    </lineage>
</organism>
<dbReference type="AlphaFoldDB" id="A0A372MIG4"/>
<evidence type="ECO:0000313" key="1">
    <source>
        <dbReference type="EMBL" id="RFU95587.1"/>
    </source>
</evidence>
<proteinExistence type="predicted"/>